<evidence type="ECO:0000313" key="7">
    <source>
        <dbReference type="Proteomes" id="UP000663866"/>
    </source>
</evidence>
<proteinExistence type="predicted"/>
<evidence type="ECO:0000313" key="2">
    <source>
        <dbReference type="EMBL" id="CAF1638686.1"/>
    </source>
</evidence>
<dbReference type="Proteomes" id="UP000663824">
    <property type="component" value="Unassembled WGS sequence"/>
</dbReference>
<evidence type="ECO:0000256" key="1">
    <source>
        <dbReference type="SAM" id="Coils"/>
    </source>
</evidence>
<feature type="coiled-coil region" evidence="1">
    <location>
        <begin position="101"/>
        <end position="156"/>
    </location>
</feature>
<sequence length="445" mass="52011">MSQVCEIELCRRTARALCHCCQQNICIVHLNDHNNVLNSQLDPLIDQINLLDNRLRTLNIQTIVNSYREKLEQWRLDSHKEIDRYFEDKCQELKRLVVDKFDEQQEELGNLQSKLSELIHEQQITRDEFYELALISEQLEHDINNIEENFIELDARPLILDFTLISIKGINEQDYDLSILSPVYKSINRPAGSYGALACSNKYLLIHQAPSLCLVDQDLTIIKNIPWRHGAIYDICWSTVLNLFIVLDQKHLYFVDEKTMSIEKVSTIEKRKWLSCTCLKEFLFLSTNEWGSSITKILLNSSKKLDKQWQSPDICKKDEYIDVITNNKRKIAMIIRNSSKQTVRFELRSPETLDRIWSIILNDVWSPNKPFHCCPFINDDWIVADHTTGRLLHITRTGLMKSTLPYNSIPYCVARFGINTLAVSANDGIHFHNLNYRKTYTIFLV</sequence>
<gene>
    <name evidence="2" type="ORF">KQP761_LOCUS27631</name>
    <name evidence="4" type="ORF">MBJ925_LOCUS29411</name>
    <name evidence="5" type="ORF">OVN521_LOCUS4235</name>
    <name evidence="3" type="ORF">WKI299_LOCUS12551</name>
</gene>
<evidence type="ECO:0000313" key="4">
    <source>
        <dbReference type="EMBL" id="CAF2140484.1"/>
    </source>
</evidence>
<dbReference type="EMBL" id="CAJNRF010004659">
    <property type="protein sequence ID" value="CAF2063168.1"/>
    <property type="molecule type" value="Genomic_DNA"/>
</dbReference>
<comment type="caution">
    <text evidence="4">The sequence shown here is derived from an EMBL/GenBank/DDBJ whole genome shotgun (WGS) entry which is preliminary data.</text>
</comment>
<dbReference type="Proteomes" id="UP000663866">
    <property type="component" value="Unassembled WGS sequence"/>
</dbReference>
<keyword evidence="1" id="KW-0175">Coiled coil</keyword>
<dbReference type="EMBL" id="CAJOBG010000388">
    <property type="protein sequence ID" value="CAF3807325.1"/>
    <property type="molecule type" value="Genomic_DNA"/>
</dbReference>
<dbReference type="Proteomes" id="UP000663834">
    <property type="component" value="Unassembled WGS sequence"/>
</dbReference>
<evidence type="ECO:0000313" key="6">
    <source>
        <dbReference type="Proteomes" id="UP000663824"/>
    </source>
</evidence>
<dbReference type="Proteomes" id="UP000663856">
    <property type="component" value="Unassembled WGS sequence"/>
</dbReference>
<protein>
    <submittedName>
        <fullName evidence="4">Uncharacterized protein</fullName>
    </submittedName>
</protein>
<dbReference type="EMBL" id="CAJNRE010015736">
    <property type="protein sequence ID" value="CAF2140484.1"/>
    <property type="molecule type" value="Genomic_DNA"/>
</dbReference>
<evidence type="ECO:0000313" key="5">
    <source>
        <dbReference type="EMBL" id="CAF3807325.1"/>
    </source>
</evidence>
<name>A0A816WZ68_9BILA</name>
<accession>A0A816WZ68</accession>
<evidence type="ECO:0000313" key="3">
    <source>
        <dbReference type="EMBL" id="CAF2063168.1"/>
    </source>
</evidence>
<dbReference type="AlphaFoldDB" id="A0A816WZ68"/>
<dbReference type="EMBL" id="CAJNOW010015092">
    <property type="protein sequence ID" value="CAF1638686.1"/>
    <property type="molecule type" value="Genomic_DNA"/>
</dbReference>
<dbReference type="OrthoDB" id="9988687at2759"/>
<keyword evidence="7" id="KW-1185">Reference proteome</keyword>
<reference evidence="4" key="1">
    <citation type="submission" date="2021-02" db="EMBL/GenBank/DDBJ databases">
        <authorList>
            <person name="Nowell W R."/>
        </authorList>
    </citation>
    <scope>NUCLEOTIDE SEQUENCE</scope>
</reference>
<organism evidence="4 6">
    <name type="scientific">Rotaria magnacalcarata</name>
    <dbReference type="NCBI Taxonomy" id="392030"/>
    <lineage>
        <taxon>Eukaryota</taxon>
        <taxon>Metazoa</taxon>
        <taxon>Spiralia</taxon>
        <taxon>Gnathifera</taxon>
        <taxon>Rotifera</taxon>
        <taxon>Eurotatoria</taxon>
        <taxon>Bdelloidea</taxon>
        <taxon>Philodinida</taxon>
        <taxon>Philodinidae</taxon>
        <taxon>Rotaria</taxon>
    </lineage>
</organism>